<dbReference type="PANTHER" id="PTHR35936">
    <property type="entry name" value="MEMBRANE-BOUND LYTIC MUREIN TRANSGLYCOSYLASE F"/>
    <property type="match status" value="1"/>
</dbReference>
<comment type="similarity">
    <text evidence="1">Belongs to the bacterial solute-binding protein 3 family.</text>
</comment>
<dbReference type="Proteomes" id="UP001305928">
    <property type="component" value="Chromosome"/>
</dbReference>
<dbReference type="SUPFAM" id="SSF53850">
    <property type="entry name" value="Periplasmic binding protein-like II"/>
    <property type="match status" value="1"/>
</dbReference>
<accession>A0ABZ0PVW5</accession>
<evidence type="ECO:0000313" key="3">
    <source>
        <dbReference type="Proteomes" id="UP001305928"/>
    </source>
</evidence>
<name>A0ABZ0PVW5_9PSED</name>
<proteinExistence type="inferred from homology"/>
<reference evidence="2 3" key="1">
    <citation type="submission" date="2023-11" db="EMBL/GenBank/DDBJ databases">
        <title>Complete genome of Pseudomonas benzenivorans BA3361.</title>
        <authorList>
            <person name="Shin S.Y."/>
            <person name="Song J."/>
            <person name="Kang H."/>
        </authorList>
    </citation>
    <scope>NUCLEOTIDE SEQUENCE [LARGE SCALE GENOMIC DNA]</scope>
    <source>
        <strain evidence="2 3">HNIBRBA3361</strain>
    </source>
</reference>
<gene>
    <name evidence="2" type="ORF">SBP02_20200</name>
</gene>
<organism evidence="2 3">
    <name type="scientific">Pseudomonas benzenivorans</name>
    <dbReference type="NCBI Taxonomy" id="556533"/>
    <lineage>
        <taxon>Bacteria</taxon>
        <taxon>Pseudomonadati</taxon>
        <taxon>Pseudomonadota</taxon>
        <taxon>Gammaproteobacteria</taxon>
        <taxon>Pseudomonadales</taxon>
        <taxon>Pseudomonadaceae</taxon>
        <taxon>Pseudomonas</taxon>
    </lineage>
</organism>
<evidence type="ECO:0000256" key="1">
    <source>
        <dbReference type="ARBA" id="ARBA00010333"/>
    </source>
</evidence>
<protein>
    <submittedName>
        <fullName evidence="2">ABC transporter substrate-binding protein</fullName>
    </submittedName>
</protein>
<dbReference type="RefSeq" id="WP_318644184.1">
    <property type="nucleotide sequence ID" value="NZ_CP137892.1"/>
</dbReference>
<evidence type="ECO:0000313" key="2">
    <source>
        <dbReference type="EMBL" id="WPC05046.1"/>
    </source>
</evidence>
<keyword evidence="3" id="KW-1185">Reference proteome</keyword>
<dbReference type="EMBL" id="CP137892">
    <property type="protein sequence ID" value="WPC05046.1"/>
    <property type="molecule type" value="Genomic_DNA"/>
</dbReference>
<dbReference type="PANTHER" id="PTHR35936:SF35">
    <property type="entry name" value="L-CYSTINE-BINDING PROTEIN TCYJ"/>
    <property type="match status" value="1"/>
</dbReference>
<sequence length="248" mass="27412">MGWLLLLCLGARAEGGDLRLVTGDDYAPFTGRALPGGGLLTQLVQAALAGQGVSSTLDWRPWNRGYRMTLQGDYDATFPYVHSDERAADYLYSAVLINVSQYVFSLAGDELEADRTESLGGKRLCYPLGWQPPAAIQQMVEQGRLTLHAPVGLNACARLVLLGRDDFFIANRPLGEAALRTTGEAGRFRRSQHSFGSSSLHVIVPRNHPRAERILQQLNAGLARLHERNEYGPMLERYLQQRHEQAGP</sequence>
<dbReference type="Gene3D" id="3.40.190.10">
    <property type="entry name" value="Periplasmic binding protein-like II"/>
    <property type="match status" value="2"/>
</dbReference>